<reference evidence="2 3" key="1">
    <citation type="submission" date="2024-09" db="EMBL/GenBank/DDBJ databases">
        <authorList>
            <person name="Sun Q."/>
            <person name="Mori K."/>
        </authorList>
    </citation>
    <scope>NUCLEOTIDE SEQUENCE [LARGE SCALE GENOMIC DNA]</scope>
    <source>
        <strain evidence="2 3">TBRC 0563</strain>
    </source>
</reference>
<gene>
    <name evidence="2" type="ORF">ACFFNX_49515</name>
</gene>
<proteinExistence type="predicted"/>
<dbReference type="Proteomes" id="UP001589627">
    <property type="component" value="Unassembled WGS sequence"/>
</dbReference>
<organism evidence="2 3">
    <name type="scientific">Actinoallomurus acaciae</name>
    <dbReference type="NCBI Taxonomy" id="502577"/>
    <lineage>
        <taxon>Bacteria</taxon>
        <taxon>Bacillati</taxon>
        <taxon>Actinomycetota</taxon>
        <taxon>Actinomycetes</taxon>
        <taxon>Streptosporangiales</taxon>
        <taxon>Thermomonosporaceae</taxon>
        <taxon>Actinoallomurus</taxon>
    </lineage>
</organism>
<evidence type="ECO:0000259" key="1">
    <source>
        <dbReference type="Pfam" id="PF14024"/>
    </source>
</evidence>
<feature type="domain" description="DUF4240" evidence="1">
    <location>
        <begin position="58"/>
        <end position="131"/>
    </location>
</feature>
<dbReference type="EMBL" id="JBHLZP010000976">
    <property type="protein sequence ID" value="MFB9840215.1"/>
    <property type="molecule type" value="Genomic_DNA"/>
</dbReference>
<dbReference type="RefSeq" id="WP_378213442.1">
    <property type="nucleotide sequence ID" value="NZ_JBHLZP010000976.1"/>
</dbReference>
<dbReference type="Pfam" id="PF14024">
    <property type="entry name" value="DUF4240"/>
    <property type="match status" value="1"/>
</dbReference>
<evidence type="ECO:0000313" key="3">
    <source>
        <dbReference type="Proteomes" id="UP001589627"/>
    </source>
</evidence>
<comment type="caution">
    <text evidence="2">The sequence shown here is derived from an EMBL/GenBank/DDBJ whole genome shotgun (WGS) entry which is preliminary data.</text>
</comment>
<accession>A0ABV5YYX5</accession>
<evidence type="ECO:0000313" key="2">
    <source>
        <dbReference type="EMBL" id="MFB9840215.1"/>
    </source>
</evidence>
<name>A0ABV5YYX5_9ACTN</name>
<keyword evidence="3" id="KW-1185">Reference proteome</keyword>
<dbReference type="InterPro" id="IPR025334">
    <property type="entry name" value="DUF4240"/>
</dbReference>
<protein>
    <submittedName>
        <fullName evidence="2">DUF4240 domain-containing protein</fullName>
    </submittedName>
</protein>
<sequence>MTSDQLLPSPEEQARFWDLIEAAWTPLGEEIDRTRRALARRIPDEDGDAALISIIDGAVEDFLDNLTEQARALPAAELTGLDRVLERKLHDIDRADIQAVTDGSDDGFLYARGFIVALGRDYYAAVAGDPAMAVLDAECEPMCYFFAHLHHERFGHFPETGSGITRESCSNPTGWPA</sequence>